<reference evidence="5" key="1">
    <citation type="journal article" date="2019" name="Int. J. Syst. Evol. Microbiol.">
        <title>The Global Catalogue of Microorganisms (GCM) 10K type strain sequencing project: providing services to taxonomists for standard genome sequencing and annotation.</title>
        <authorList>
            <consortium name="The Broad Institute Genomics Platform"/>
            <consortium name="The Broad Institute Genome Sequencing Center for Infectious Disease"/>
            <person name="Wu L."/>
            <person name="Ma J."/>
        </authorList>
    </citation>
    <scope>NUCLEOTIDE SEQUENCE [LARGE SCALE GENOMIC DNA]</scope>
    <source>
        <strain evidence="5">JCM 32226</strain>
    </source>
</reference>
<evidence type="ECO:0000256" key="2">
    <source>
        <dbReference type="SAM" id="MobiDB-lite"/>
    </source>
</evidence>
<dbReference type="PANTHER" id="PTHR38812">
    <property type="entry name" value="MU-LIKE PROPHAGE FLUMU PROTEIN GP42"/>
    <property type="match status" value="1"/>
</dbReference>
<evidence type="ECO:0000259" key="3">
    <source>
        <dbReference type="Pfam" id="PF20155"/>
    </source>
</evidence>
<evidence type="ECO:0000313" key="5">
    <source>
        <dbReference type="Proteomes" id="UP001501321"/>
    </source>
</evidence>
<feature type="coiled-coil region" evidence="1">
    <location>
        <begin position="1215"/>
        <end position="1308"/>
    </location>
</feature>
<feature type="region of interest" description="Disordered" evidence="2">
    <location>
        <begin position="1312"/>
        <end position="1333"/>
    </location>
</feature>
<feature type="domain" description="Tape measure protein N-terminal" evidence="3">
    <location>
        <begin position="332"/>
        <end position="502"/>
    </location>
</feature>
<comment type="caution">
    <text evidence="4">The sequence shown here is derived from an EMBL/GenBank/DDBJ whole genome shotgun (WGS) entry which is preliminary data.</text>
</comment>
<keyword evidence="5" id="KW-1185">Reference proteome</keyword>
<name>A0ABP8PU64_9GAMM</name>
<protein>
    <submittedName>
        <fullName evidence="4">Tape measure protein</fullName>
    </submittedName>
</protein>
<dbReference type="InterPro" id="IPR013491">
    <property type="entry name" value="Tape_meas_N"/>
</dbReference>
<evidence type="ECO:0000256" key="1">
    <source>
        <dbReference type="SAM" id="Coils"/>
    </source>
</evidence>
<gene>
    <name evidence="4" type="ORF">GCM10023095_03000</name>
</gene>
<organism evidence="4 5">
    <name type="scientific">Pseudaeromonas paramecii</name>
    <dbReference type="NCBI Taxonomy" id="2138166"/>
    <lineage>
        <taxon>Bacteria</taxon>
        <taxon>Pseudomonadati</taxon>
        <taxon>Pseudomonadota</taxon>
        <taxon>Gammaproteobacteria</taxon>
        <taxon>Aeromonadales</taxon>
        <taxon>Aeromonadaceae</taxon>
        <taxon>Pseudaeromonas</taxon>
    </lineage>
</organism>
<dbReference type="NCBIfam" id="TIGR02675">
    <property type="entry name" value="tape_meas_nterm"/>
    <property type="match status" value="1"/>
</dbReference>
<sequence length="1377" mass="146777">MAKNQSDIQLKITAAIDGLVEVGKLVNELDKLGGQSDESSTEVERLVKELDELRQQDQLISQFAQLKKGTADLAATLETTRTKATAMGKGLAEQKQQLTQTNQAYSQSKRETAALADEWTQAKAKVDLLAQGIRNSNKPTREQRDELKQAKVEAKALGEQYRVSVNQTKDLQREATAVGKAVGQQEKEFTAARKEVTRLDAQYQKQNASLNSLRTNLQQSGVNTRQLGNAQRELASATAQAEQKVSALATDMQSSVERQRQLNQQLASTKQGMGQYASGAANARGATAELTAELGRGNSGLLAWTKGLLASAAALLSIGKAKDALVDVVSTGADMELMAKNAERAGLSFDELNRFAGDTALQLTEVMDVAIKTKNYGLDPMSGALQAATDAAAASGKGYEQVDGILTALGQAYTKTKLQQEEMNQLAERGIPAWSLLAEATGKSVPELQALATAGALGREEIDLLIQAIGTEFAGAAKKAMDNTKGLASNLADEFTKAKTEVANAGLMEYVNDQLRDVIAYLKQLRQDGTLKEWGKDITDTLKAVGDYTSTAIAGIKAMSGELKLLAHIWIGLKIIQWTKDIKSLGTGFLGLADSARKAGEAMTTTQVSSSMATASFGKMAPAVKGLTSLVQGLKTAAAGLAVSWGIGKILEAVDAYRQMKNAQEAAAKSASLQKQTSLQLKEQYALLSKQLGITITNMGEFDALMESGAIHFDEATGSYKKGPPAIAAVGEAAAKAAPKFDPINERIEELKKKLTELKPGSDEATKVVADMFGEMEASSRTSVAFVLRQLTDLQAQGALTGKNLTDGFGAAIKQLTAEQLGQLRESLAETGKLMTSTGTQARAAAKQINQELFARIGLDLQQMRNGFTEAGQATIDTFSQIVQSGQFSSAEIRAAFAKSMDSAATKAEANKLITIYQEAGKSGLVAGTDIQKGLALANKQTGQLQNATGDLGSAYTQLGISSAAALEKTAAANRQAWQEIQRSGATIEVQREAFLSYAKAELEAANAAHRVADGSLASQAAALGLSQQYEALKTAAKTAGAENLVLGDAIDHVKNKAGEAGDAVQQLTQDELELKAAHEGAATASQFLADHTSSLQAKLAECSPQAQSLMNSIMGWRNASAAASSELETLNQRLAENGERLRTVRLAVTLDDIQGYLKDTSEAYLTAERAYLRQAVAAEKMKTRLEDTSGISQTLVTRGEAMVTQMRLLDDEDLSCLRSAIDSAKQKLASMKDEAKSAADTLANLQNEWDSLNGNDAAVAQREQLQKLAELQAKLTEARAAGNREAIQSYQQAIDLQEKLYAAKEKQRQADEAAAKSQAQADKTAKQATSQTIQASSRTITLQFEGKQAQIQVTPTQEASLDSLLDQLQQQGLRTS</sequence>
<dbReference type="Pfam" id="PF20155">
    <property type="entry name" value="TMP_3"/>
    <property type="match status" value="1"/>
</dbReference>
<evidence type="ECO:0000313" key="4">
    <source>
        <dbReference type="EMBL" id="GAA4493202.1"/>
    </source>
</evidence>
<dbReference type="Proteomes" id="UP001501321">
    <property type="component" value="Unassembled WGS sequence"/>
</dbReference>
<feature type="compositionally biased region" description="Low complexity" evidence="2">
    <location>
        <begin position="1316"/>
        <end position="1333"/>
    </location>
</feature>
<dbReference type="PANTHER" id="PTHR38812:SF2">
    <property type="entry name" value="MU-LIKE PROPHAGE FLUMU PROTEIN GP42"/>
    <property type="match status" value="1"/>
</dbReference>
<dbReference type="EMBL" id="BAABFC010000001">
    <property type="protein sequence ID" value="GAA4493202.1"/>
    <property type="molecule type" value="Genomic_DNA"/>
</dbReference>
<proteinExistence type="predicted"/>
<keyword evidence="1" id="KW-0175">Coiled coil</keyword>
<accession>A0ABP8PU64</accession>
<dbReference type="RefSeq" id="WP_345009348.1">
    <property type="nucleotide sequence ID" value="NZ_BAABFC010000001.1"/>
</dbReference>
<dbReference type="InterPro" id="IPR053058">
    <property type="entry name" value="Mulikevirus_tape_measure"/>
</dbReference>